<sequence length="121" mass="13330">MSITFEDVSGFIAQLPDAVSVAQVQEAAAQRLRELDKAAYDGVIPGRRARTTDTLSPAVLRGLTGTVQERNRTGTRAGFLLDEASTDRPRALSHRRYRVPQTTTRYRLSSIPISCLELIEG</sequence>
<comment type="caution">
    <text evidence="1">The sequence shown here is derived from an EMBL/GenBank/DDBJ whole genome shotgun (WGS) entry which is preliminary data.</text>
</comment>
<name>A0ABS0XGH0_9ACTN</name>
<protein>
    <submittedName>
        <fullName evidence="1">Uncharacterized protein</fullName>
    </submittedName>
</protein>
<proteinExistence type="predicted"/>
<organism evidence="1 2">
    <name type="scientific">Streptomyces flavofungini</name>
    <dbReference type="NCBI Taxonomy" id="68200"/>
    <lineage>
        <taxon>Bacteria</taxon>
        <taxon>Bacillati</taxon>
        <taxon>Actinomycetota</taxon>
        <taxon>Actinomycetes</taxon>
        <taxon>Kitasatosporales</taxon>
        <taxon>Streptomycetaceae</taxon>
        <taxon>Streptomyces</taxon>
    </lineage>
</organism>
<dbReference type="EMBL" id="JAEKOZ010000036">
    <property type="protein sequence ID" value="MBJ3812310.1"/>
    <property type="molecule type" value="Genomic_DNA"/>
</dbReference>
<accession>A0ABS0XGH0</accession>
<keyword evidence="2" id="KW-1185">Reference proteome</keyword>
<dbReference type="Proteomes" id="UP000634780">
    <property type="component" value="Unassembled WGS sequence"/>
</dbReference>
<evidence type="ECO:0000313" key="1">
    <source>
        <dbReference type="EMBL" id="MBJ3812310.1"/>
    </source>
</evidence>
<reference evidence="1 2" key="1">
    <citation type="submission" date="2020-12" db="EMBL/GenBank/DDBJ databases">
        <title>Streptomyces typhae sp. nov., a novel endophytic actinomycete isolated from the root of cattail pollen (Typha angustifolia L.).</title>
        <authorList>
            <person name="Peng C."/>
            <person name="Liu C."/>
        </authorList>
    </citation>
    <scope>NUCLEOTIDE SEQUENCE [LARGE SCALE GENOMIC DNA]</scope>
    <source>
        <strain evidence="1 2">JCM 4753</strain>
    </source>
</reference>
<evidence type="ECO:0000313" key="2">
    <source>
        <dbReference type="Proteomes" id="UP000634780"/>
    </source>
</evidence>
<dbReference type="RefSeq" id="WP_190120363.1">
    <property type="nucleotide sequence ID" value="NZ_BMVR01000023.1"/>
</dbReference>
<gene>
    <name evidence="1" type="ORF">JGB26_35390</name>
</gene>